<accession>A0A8K1HSX6</accession>
<keyword evidence="2" id="KW-0496">Mitochondrion</keyword>
<proteinExistence type="predicted"/>
<reference evidence="2" key="1">
    <citation type="submission" date="2021-07" db="EMBL/GenBank/DDBJ databases">
        <authorList>
            <person name="Wang H."/>
            <person name="Liu F."/>
        </authorList>
    </citation>
    <scope>NUCLEOTIDE SEQUENCE</scope>
    <source>
        <strain evidence="2">CNS000531</strain>
    </source>
</reference>
<feature type="transmembrane region" description="Helical" evidence="1">
    <location>
        <begin position="44"/>
        <end position="65"/>
    </location>
</feature>
<gene>
    <name evidence="2" type="primary">orf412</name>
</gene>
<geneLocation type="mitochondrion" evidence="2"/>
<keyword evidence="1" id="KW-0472">Membrane</keyword>
<dbReference type="AlphaFoldDB" id="A0A8K1HSX6"/>
<sequence length="412" mass="43448">MLLNFFKSTFLLKEAYNIYQLGQTIVKKKSSINELDAQKVSAGLYGLAIAITTVALACLITYLVYRTHFHTEETWIQLRSFLQTIRDWLASADASQTRKVGWLDYVDSKIHEIFKWLISPGTYVNFAATATNIFDKCLGLCLVIANFIANRPATFLATTLGLPVAHALNVLWVGDVVDGLAKVAKSLGQQMAGLITKLSSAYTEVGQSLKTFITDGIGAAANLITMPVNVCIQILSIVLIGFANILRGLAGLIARFANAISKLVNRLLEYLRSFFGGGGGGADGGGADGGGAGGGGPSGSNSNFVDSIDSPLQTFLTKNVNGFPSVRLGTDDIHRMYESAPGELPGHVNINTADLAASSSAEAVSAVITVMDVAAIITDAILPAAGSICGIIVISILLAPAAPYVPANYNLI</sequence>
<keyword evidence="1" id="KW-0812">Transmembrane</keyword>
<name>A0A8K1HSX6_ULVIN</name>
<feature type="transmembrane region" description="Helical" evidence="1">
    <location>
        <begin position="380"/>
        <end position="402"/>
    </location>
</feature>
<dbReference type="EMBL" id="MZ571476">
    <property type="protein sequence ID" value="UBR43431.1"/>
    <property type="molecule type" value="Genomic_DNA"/>
</dbReference>
<dbReference type="GeneID" id="68661711"/>
<evidence type="ECO:0000313" key="2">
    <source>
        <dbReference type="EMBL" id="UBR43431.1"/>
    </source>
</evidence>
<dbReference type="RefSeq" id="YP_010216410.1">
    <property type="nucleotide sequence ID" value="NC_058886.1"/>
</dbReference>
<evidence type="ECO:0000256" key="1">
    <source>
        <dbReference type="SAM" id="Phobius"/>
    </source>
</evidence>
<protein>
    <submittedName>
        <fullName evidence="2">Uncharacterized protein</fullName>
    </submittedName>
</protein>
<keyword evidence="1" id="KW-1133">Transmembrane helix</keyword>
<organism evidence="2">
    <name type="scientific">Ulva intestinalis</name>
    <name type="common">Hollow green nori</name>
    <name type="synonym">Enteromorpha intestinalis</name>
    <dbReference type="NCBI Taxonomy" id="3116"/>
    <lineage>
        <taxon>Eukaryota</taxon>
        <taxon>Viridiplantae</taxon>
        <taxon>Chlorophyta</taxon>
        <taxon>core chlorophytes</taxon>
        <taxon>Ulvophyceae</taxon>
        <taxon>OUU clade</taxon>
        <taxon>Ulvales</taxon>
        <taxon>Ulvaceae</taxon>
        <taxon>Ulva</taxon>
    </lineage>
</organism>